<dbReference type="InterPro" id="IPR013785">
    <property type="entry name" value="Aldolase_TIM"/>
</dbReference>
<evidence type="ECO:0000259" key="2">
    <source>
        <dbReference type="Pfam" id="PF03537"/>
    </source>
</evidence>
<evidence type="ECO:0000313" key="4">
    <source>
        <dbReference type="Proteomes" id="UP000078503"/>
    </source>
</evidence>
<dbReference type="EMBL" id="LVHF01000029">
    <property type="protein sequence ID" value="OAN13072.1"/>
    <property type="molecule type" value="Genomic_DNA"/>
</dbReference>
<dbReference type="CDD" id="cd10922">
    <property type="entry name" value="CE4_PelA_like_C"/>
    <property type="match status" value="1"/>
</dbReference>
<sequence>MRWTLLLLMSMSFSLFAKTPPSIVFYYNDVDSVRELINYDRVVVNANLITDKQINTLHQADSLVFAYISVGEYDGEMLPSELKKASPIKNENWQSHAMRLTAPEWQKYLLQEAKKMTERGFDGLFLDTLDSYYLFAKEVTEQKKQQQALSQIITQFHNLPNQPKLLLNRGFEVIPQLKVPVYAVAAESLYDSYHPSDNSYQKVSENDRTWLKEKLAEVQALGIETIAIDYIPASDRDEQRKAAKRLMDEGYTPYVSDGLLYEFGTSTVQPIAKRVLGFFDSRYGAMNSSQCHRMLAMPLEYDGYVPECQDVNTFDFSTVDLSRYAAVYTWLEQSSFQRVPALSQWLNKVIFKTPILFINQLPTDTALLSRLGIQKQGELIGKINITSGKDWLKGRYPLSFSQFETHAKVTIDRQSITPIITLEDENKQQSALFFKAGWGGAILNPLPVASLANESEVWQIDPFRLVEETLYLPTIPAADATTESGRRVLTSHVDGDGFPSKGWFPGKPYTAEVLLEHVFKKYTIPQTVSVIEGEIGKRGLYPKQSPQLESIARDIFRLPHIELASHTFSHPFFWDFDKKIDARQYGEHLPIPGYTVDYDNEIIGSINYINQNLAPKNKKARVILWSGKADPKEDILAIAEKANLLNVNGGNTYVVRGNDNFTQVSPTITWYPSAVHVYAPVLNENLYTNLWTEHHDGYGRAVETFKLLGSPRRLKTIAIYYHMYSGAYPASLKGLLNVYDWAVQQKVTPLYLSEYAERARTLYETGLARTLDNKWQITTTGIKSLRVPNALGYPATSTGKLAGWEQGPDGRYLILNQPRTQIAFSQNQTKAPRLRSANAPLLKWQQNGNTIHWAFNSHVPFDMELANTGQCQFRSETPLKRTTQKNNTVRYQSTKPGVFKGTLTCRQL</sequence>
<dbReference type="PANTHER" id="PTHR35882:SF2">
    <property type="entry name" value="PELA"/>
    <property type="match status" value="1"/>
</dbReference>
<dbReference type="Gene3D" id="3.20.20.70">
    <property type="entry name" value="Aldolase class I"/>
    <property type="match status" value="1"/>
</dbReference>
<dbReference type="Gene3D" id="3.20.20.370">
    <property type="entry name" value="Glycoside hydrolase/deacetylase"/>
    <property type="match status" value="1"/>
</dbReference>
<accession>A0A178K8Q9</accession>
<dbReference type="AlphaFoldDB" id="A0A178K8Q9"/>
<dbReference type="STRING" id="858640.A3K86_15520"/>
<evidence type="ECO:0000313" key="3">
    <source>
        <dbReference type="EMBL" id="OAN13072.1"/>
    </source>
</evidence>
<reference evidence="3 4" key="1">
    <citation type="submission" date="2016-03" db="EMBL/GenBank/DDBJ databases">
        <title>Photobacterium proteolyticum sp. nov. a protease producing bacterium isolated from ocean sediments of Laizhou Bay.</title>
        <authorList>
            <person name="Li Y."/>
        </authorList>
    </citation>
    <scope>NUCLEOTIDE SEQUENCE [LARGE SCALE GENOMIC DNA]</scope>
    <source>
        <strain evidence="3 4">R-40508</strain>
    </source>
</reference>
<comment type="caution">
    <text evidence="3">The sequence shown here is derived from an EMBL/GenBank/DDBJ whole genome shotgun (WGS) entry which is preliminary data.</text>
</comment>
<dbReference type="Pfam" id="PF03537">
    <property type="entry name" value="Glyco_hydro_114"/>
    <property type="match status" value="1"/>
</dbReference>
<name>A0A178K8Q9_9GAMM</name>
<dbReference type="PIRSF" id="PIRSF029570">
    <property type="entry name" value="UCP029570"/>
    <property type="match status" value="1"/>
</dbReference>
<dbReference type="PANTHER" id="PTHR35882">
    <property type="entry name" value="PELA"/>
    <property type="match status" value="1"/>
</dbReference>
<proteinExistence type="predicted"/>
<dbReference type="SUPFAM" id="SSF51445">
    <property type="entry name" value="(Trans)glycosidases"/>
    <property type="match status" value="1"/>
</dbReference>
<evidence type="ECO:0000256" key="1">
    <source>
        <dbReference type="SAM" id="SignalP"/>
    </source>
</evidence>
<gene>
    <name evidence="3" type="ORF">A3K86_15520</name>
</gene>
<organism evidence="3 4">
    <name type="scientific">Photobacterium jeanii</name>
    <dbReference type="NCBI Taxonomy" id="858640"/>
    <lineage>
        <taxon>Bacteria</taxon>
        <taxon>Pseudomonadati</taxon>
        <taxon>Pseudomonadota</taxon>
        <taxon>Gammaproteobacteria</taxon>
        <taxon>Vibrionales</taxon>
        <taxon>Vibrionaceae</taxon>
        <taxon>Photobacterium</taxon>
    </lineage>
</organism>
<dbReference type="InterPro" id="IPR016925">
    <property type="entry name" value="UCP029570"/>
</dbReference>
<keyword evidence="4" id="KW-1185">Reference proteome</keyword>
<dbReference type="Proteomes" id="UP000078503">
    <property type="component" value="Unassembled WGS sequence"/>
</dbReference>
<dbReference type="InterPro" id="IPR004352">
    <property type="entry name" value="GH114_TIM-barrel"/>
</dbReference>
<feature type="signal peptide" evidence="1">
    <location>
        <begin position="1"/>
        <end position="17"/>
    </location>
</feature>
<keyword evidence="1" id="KW-0732">Signal</keyword>
<feature type="chain" id="PRO_5008090137" evidence="1">
    <location>
        <begin position="18"/>
        <end position="908"/>
    </location>
</feature>
<feature type="domain" description="Glycoside-hydrolase family GH114 TIM-barrel" evidence="2">
    <location>
        <begin position="50"/>
        <end position="258"/>
    </location>
</feature>
<dbReference type="RefSeq" id="WP_068333048.1">
    <property type="nucleotide sequence ID" value="NZ_LVHF01000029.1"/>
</dbReference>
<dbReference type="InterPro" id="IPR017853">
    <property type="entry name" value="GH"/>
</dbReference>
<protein>
    <submittedName>
        <fullName evidence="3">RNA-binding protein</fullName>
    </submittedName>
</protein>
<dbReference type="OrthoDB" id="7292394at2"/>